<feature type="domain" description="PAC" evidence="2">
    <location>
        <begin position="807"/>
        <end position="859"/>
    </location>
</feature>
<evidence type="ECO:0000313" key="6">
    <source>
        <dbReference type="Proteomes" id="UP000261812"/>
    </source>
</evidence>
<evidence type="ECO:0000259" key="3">
    <source>
        <dbReference type="PROSITE" id="PS50883"/>
    </source>
</evidence>
<proteinExistence type="predicted"/>
<dbReference type="SUPFAM" id="SSF55781">
    <property type="entry name" value="GAF domain-like"/>
    <property type="match status" value="1"/>
</dbReference>
<dbReference type="Pfam" id="PF00563">
    <property type="entry name" value="EAL"/>
    <property type="match status" value="1"/>
</dbReference>
<dbReference type="PROSITE" id="PS50883">
    <property type="entry name" value="EAL"/>
    <property type="match status" value="1"/>
</dbReference>
<dbReference type="SMART" id="SM00086">
    <property type="entry name" value="PAC"/>
    <property type="match status" value="5"/>
</dbReference>
<feature type="domain" description="EAL" evidence="3">
    <location>
        <begin position="1034"/>
        <end position="1290"/>
    </location>
</feature>
<dbReference type="InterPro" id="IPR052155">
    <property type="entry name" value="Biofilm_reg_signaling"/>
</dbReference>
<dbReference type="PANTHER" id="PTHR44757">
    <property type="entry name" value="DIGUANYLATE CYCLASE DGCP"/>
    <property type="match status" value="1"/>
</dbReference>
<feature type="domain" description="PAS" evidence="1">
    <location>
        <begin position="475"/>
        <end position="540"/>
    </location>
</feature>
<dbReference type="PROSITE" id="PS50887">
    <property type="entry name" value="GGDEF"/>
    <property type="match status" value="1"/>
</dbReference>
<dbReference type="SUPFAM" id="SSF55785">
    <property type="entry name" value="PYP-like sensor domain (PAS domain)"/>
    <property type="match status" value="5"/>
</dbReference>
<dbReference type="SMART" id="SM00052">
    <property type="entry name" value="EAL"/>
    <property type="match status" value="1"/>
</dbReference>
<evidence type="ECO:0000259" key="4">
    <source>
        <dbReference type="PROSITE" id="PS50887"/>
    </source>
</evidence>
<dbReference type="SUPFAM" id="SSF55073">
    <property type="entry name" value="Nucleotide cyclase"/>
    <property type="match status" value="1"/>
</dbReference>
<dbReference type="CDD" id="cd01949">
    <property type="entry name" value="GGDEF"/>
    <property type="match status" value="1"/>
</dbReference>
<dbReference type="EMBL" id="CP032152">
    <property type="protein sequence ID" value="QLL29434.1"/>
    <property type="molecule type" value="Genomic_DNA"/>
</dbReference>
<gene>
    <name evidence="5" type="ORF">D3A95_10695</name>
</gene>
<accession>A0A7D6J330</accession>
<dbReference type="SMART" id="SM00267">
    <property type="entry name" value="GGDEF"/>
    <property type="match status" value="1"/>
</dbReference>
<dbReference type="Proteomes" id="UP000261812">
    <property type="component" value="Chromosome"/>
</dbReference>
<dbReference type="InterPro" id="IPR000014">
    <property type="entry name" value="PAS"/>
</dbReference>
<dbReference type="PROSITE" id="PS50112">
    <property type="entry name" value="PAS"/>
    <property type="match status" value="3"/>
</dbReference>
<protein>
    <submittedName>
        <fullName evidence="5">EAL domain-containing protein</fullName>
    </submittedName>
</protein>
<feature type="domain" description="PAS" evidence="1">
    <location>
        <begin position="734"/>
        <end position="804"/>
    </location>
</feature>
<dbReference type="NCBIfam" id="TIGR00229">
    <property type="entry name" value="sensory_box"/>
    <property type="match status" value="4"/>
</dbReference>
<dbReference type="InterPro" id="IPR013655">
    <property type="entry name" value="PAS_fold_3"/>
</dbReference>
<dbReference type="Pfam" id="PF00990">
    <property type="entry name" value="GGDEF"/>
    <property type="match status" value="1"/>
</dbReference>
<organism evidence="5 6">
    <name type="scientific">Thermosynechococcus sichuanensis E542</name>
    <dbReference type="NCBI Taxonomy" id="2016101"/>
    <lineage>
        <taxon>Bacteria</taxon>
        <taxon>Bacillati</taxon>
        <taxon>Cyanobacteriota</taxon>
        <taxon>Cyanophyceae</taxon>
        <taxon>Acaryochloridales</taxon>
        <taxon>Thermosynechococcaceae</taxon>
        <taxon>Thermosynechococcus</taxon>
        <taxon>Thermosynechococcus sichuanensis</taxon>
    </lineage>
</organism>
<feature type="domain" description="PAC" evidence="2">
    <location>
        <begin position="681"/>
        <end position="733"/>
    </location>
</feature>
<dbReference type="Pfam" id="PF01590">
    <property type="entry name" value="GAF"/>
    <property type="match status" value="1"/>
</dbReference>
<dbReference type="InterPro" id="IPR029016">
    <property type="entry name" value="GAF-like_dom_sf"/>
</dbReference>
<dbReference type="InterPro" id="IPR000700">
    <property type="entry name" value="PAS-assoc_C"/>
</dbReference>
<dbReference type="SUPFAM" id="SSF141868">
    <property type="entry name" value="EAL domain-like"/>
    <property type="match status" value="1"/>
</dbReference>
<dbReference type="FunFam" id="3.20.20.450:FF:000001">
    <property type="entry name" value="Cyclic di-GMP phosphodiesterase yahA"/>
    <property type="match status" value="1"/>
</dbReference>
<keyword evidence="6" id="KW-1185">Reference proteome</keyword>
<dbReference type="Gene3D" id="3.30.450.20">
    <property type="entry name" value="PAS domain"/>
    <property type="match status" value="5"/>
</dbReference>
<dbReference type="NCBIfam" id="TIGR00254">
    <property type="entry name" value="GGDEF"/>
    <property type="match status" value="1"/>
</dbReference>
<dbReference type="Gene3D" id="3.20.20.450">
    <property type="entry name" value="EAL domain"/>
    <property type="match status" value="1"/>
</dbReference>
<dbReference type="CDD" id="cd00130">
    <property type="entry name" value="PAS"/>
    <property type="match status" value="4"/>
</dbReference>
<dbReference type="Gene3D" id="3.30.450.40">
    <property type="match status" value="1"/>
</dbReference>
<dbReference type="Gene3D" id="3.30.70.270">
    <property type="match status" value="1"/>
</dbReference>
<evidence type="ECO:0000259" key="2">
    <source>
        <dbReference type="PROSITE" id="PS50113"/>
    </source>
</evidence>
<sequence>MDSPNFPLVQHSPCDRLEEMLVCLLKNVAGEEIEYYLGAVFDALPIGINLYNTSGQIVYINPCGRRLLQVTDSRQTPAEICAHLEVYYADSDRPYPKEELPGVQALKGKMIGPVEIDLRYSNQQRATFEVYGIPIFNAAGEVMFSLATYINVSDRKHSEIEQKIIRNYWEKEASRYYDMVQSQTDFIVRSRPDTTITFANQAFCRAFNRSATEVIGRPWSEFVLPEDLPRLLEQVAQLTPSAPSFASENRVCHPQQGVRWTQWINLGIFDDQGNLQEIQSVGRDISLLKEQLLREQALNRVIQAIRNSLDLDTIFETAVREVAQLGLGFDAFVVKYLPEEAVWRHIAQYHHDPNFPFLTDVAIPDRDNPFAERLKAGEVVAVADSSQITDPVNQQIAAAFPGAWLLIPLLVEGRIWGSLTLFAAQQCHEWSTAEISLARAISTQLEVAIYQATLYQRAQQELAERRRIEAVLRESEERFRLTATNVPGAIFRYIQYPDGRNQVFYLNPMCEQLWGVPAEAVAEDSSLLWNMVHPEDRQAMWESVLVSARTLQPWFWQWRICYPNGDIRWVEGAGQPEQLPNGAVMWYTLILDVTERYLAEARLKEQQAQLDLAVRASNIGFYFCDLRTGTSYASPTYKAQLGYPPTAEEASPKDWEARLHPEDRDRATEAFQQFLQGETEYAIDFRLRHRDGSYRWFHSNAVLIRDEHGQPCKVVGTHIDITERKLSEIALRQSEERYRLLAENINDIIGLYDRKGICLYVSPSCESLLGRHAETLIGQHFTEICHPQERSRVQQELQQMIQQHKFWPITYRVCTAQGDVLWLETLVKPRYDSEGQLQQLQTTSRDVTSRVQVQMQLHHEAYHDSLTGLPNRLYLMEQLETAITQAQMNPKFHYAVLFLDLDRFKIVNDSLGHAVGDRVLVAFANRLRRCIDNRYTLARFGGDEFVILATGISDIQGAIALSEQMLHCLQRPLMVDARQIVMSGSIGVVFAQNEYQQGLEVLRDADIAMYQAKAQQKGHYVIFNQQMYKQVLERLHLEHDLRYALDHNQLRLLYQPFFNLQNQQLAGMEALVRWQHPERGLISPAQFIPVAEDTGLIVALDQWVLEHACEQFWHWQQQYAAASDLVLSVNVSAKTLKHPGFLNHVDRVRQKYPLPKGQLVLELTESMALELGNEMMNLLQALGDRKIDISIDDFGTGYSCLSYLHSLPIQHLKVDRSFVCQLEQNARNFQITQMILLLTHQLGYRAIAEGIETSEQLQTLQQLGCDYGQGYLLARPMPPQDLESLLSCELK</sequence>
<dbReference type="InterPro" id="IPR043128">
    <property type="entry name" value="Rev_trsase/Diguanyl_cyclase"/>
</dbReference>
<dbReference type="Pfam" id="PF08447">
    <property type="entry name" value="PAS_3"/>
    <property type="match status" value="4"/>
</dbReference>
<dbReference type="CDD" id="cd01948">
    <property type="entry name" value="EAL"/>
    <property type="match status" value="1"/>
</dbReference>
<dbReference type="InterPro" id="IPR035965">
    <property type="entry name" value="PAS-like_dom_sf"/>
</dbReference>
<dbReference type="SMART" id="SM00065">
    <property type="entry name" value="GAF"/>
    <property type="match status" value="1"/>
</dbReference>
<evidence type="ECO:0000313" key="5">
    <source>
        <dbReference type="EMBL" id="QLL29434.1"/>
    </source>
</evidence>
<feature type="domain" description="PAS" evidence="1">
    <location>
        <begin position="172"/>
        <end position="242"/>
    </location>
</feature>
<evidence type="ECO:0000259" key="1">
    <source>
        <dbReference type="PROSITE" id="PS50112"/>
    </source>
</evidence>
<dbReference type="InterPro" id="IPR029787">
    <property type="entry name" value="Nucleotide_cyclase"/>
</dbReference>
<dbReference type="InterPro" id="IPR003018">
    <property type="entry name" value="GAF"/>
</dbReference>
<dbReference type="RefSeq" id="WP_181494972.1">
    <property type="nucleotide sequence ID" value="NZ_CP032152.1"/>
</dbReference>
<dbReference type="PROSITE" id="PS50113">
    <property type="entry name" value="PAC"/>
    <property type="match status" value="2"/>
</dbReference>
<reference evidence="6" key="1">
    <citation type="submission" date="2018-09" db="EMBL/GenBank/DDBJ databases">
        <title>Complete genome sequence of thermophilic cyanobacteria strain Thermosynechococcus elongatus PKUAC-SCTE542.</title>
        <authorList>
            <person name="Liang Y."/>
            <person name="Tang J."/>
            <person name="Daroch M."/>
        </authorList>
    </citation>
    <scope>NUCLEOTIDE SEQUENCE [LARGE SCALE GENOMIC DNA]</scope>
    <source>
        <strain evidence="6">E542</strain>
    </source>
</reference>
<dbReference type="PANTHER" id="PTHR44757:SF2">
    <property type="entry name" value="BIOFILM ARCHITECTURE MAINTENANCE PROTEIN MBAA"/>
    <property type="match status" value="1"/>
</dbReference>
<feature type="domain" description="GGDEF" evidence="4">
    <location>
        <begin position="892"/>
        <end position="1025"/>
    </location>
</feature>
<dbReference type="SMART" id="SM00091">
    <property type="entry name" value="PAS"/>
    <property type="match status" value="5"/>
</dbReference>
<dbReference type="InterPro" id="IPR000160">
    <property type="entry name" value="GGDEF_dom"/>
</dbReference>
<dbReference type="InterPro" id="IPR001633">
    <property type="entry name" value="EAL_dom"/>
</dbReference>
<dbReference type="KEGG" id="tsq:D3A95_10695"/>
<dbReference type="InterPro" id="IPR001610">
    <property type="entry name" value="PAC"/>
</dbReference>
<name>A0A7D6J330_9CYAN</name>
<dbReference type="InterPro" id="IPR035919">
    <property type="entry name" value="EAL_sf"/>
</dbReference>